<dbReference type="AlphaFoldDB" id="A0A6J6D0E0"/>
<keyword evidence="5" id="KW-0274">FAD</keyword>
<evidence type="ECO:0000256" key="1">
    <source>
        <dbReference type="ARBA" id="ARBA00001974"/>
    </source>
</evidence>
<dbReference type="PANTHER" id="PTHR45754">
    <property type="entry name" value="METHYLENETETRAHYDROFOLATE REDUCTASE"/>
    <property type="match status" value="1"/>
</dbReference>
<dbReference type="PANTHER" id="PTHR45754:SF3">
    <property type="entry name" value="METHYLENETETRAHYDROFOLATE REDUCTASE (NADPH)"/>
    <property type="match status" value="1"/>
</dbReference>
<evidence type="ECO:0000256" key="5">
    <source>
        <dbReference type="ARBA" id="ARBA00022827"/>
    </source>
</evidence>
<dbReference type="Gene3D" id="3.20.20.220">
    <property type="match status" value="1"/>
</dbReference>
<evidence type="ECO:0000256" key="6">
    <source>
        <dbReference type="ARBA" id="ARBA00023002"/>
    </source>
</evidence>
<proteinExistence type="inferred from homology"/>
<comment type="pathway">
    <text evidence="2">One-carbon metabolism; tetrahydrofolate interconversion.</text>
</comment>
<dbReference type="UniPathway" id="UPA00193"/>
<keyword evidence="6" id="KW-0560">Oxidoreductase</keyword>
<dbReference type="EMBL" id="CAEZTB010000073">
    <property type="protein sequence ID" value="CAB4556795.1"/>
    <property type="molecule type" value="Genomic_DNA"/>
</dbReference>
<dbReference type="InterPro" id="IPR003171">
    <property type="entry name" value="Mehydrof_redctse-like"/>
</dbReference>
<dbReference type="GO" id="GO:0035999">
    <property type="term" value="P:tetrahydrofolate interconversion"/>
    <property type="evidence" value="ECO:0007669"/>
    <property type="project" value="UniProtKB-UniPathway"/>
</dbReference>
<dbReference type="CDD" id="cd00537">
    <property type="entry name" value="MTHFR"/>
    <property type="match status" value="1"/>
</dbReference>
<sequence>MNKQVRVSFEVYPPRDQNSGESLESSIIELAKMDPTFISVTFGAGGSSTKNSLEVLKYILQNTQAAALAHLTCVGHSFLETKALVNQFMDEGISDFLALRGDPQPGMPVEPKGELKTSSELVQLISQVHKDRGNSRSTLNVAVATFPNGHPDSDSIAQDIQALLAKQNAGADYAITQLFFFASDYVAFVKLAREAGVTIPILPGIMPVTSMQRLNRVIELTGEKYPEALAKQLSVTSKEEAKQAGIDWAANLVSELVEQGAPGVHLYAFNQHESVTQVLQRAGIR</sequence>
<organism evidence="7">
    <name type="scientific">freshwater metagenome</name>
    <dbReference type="NCBI Taxonomy" id="449393"/>
    <lineage>
        <taxon>unclassified sequences</taxon>
        <taxon>metagenomes</taxon>
        <taxon>ecological metagenomes</taxon>
    </lineage>
</organism>
<evidence type="ECO:0000256" key="4">
    <source>
        <dbReference type="ARBA" id="ARBA00022630"/>
    </source>
</evidence>
<dbReference type="InterPro" id="IPR029041">
    <property type="entry name" value="FAD-linked_oxidoreductase-like"/>
</dbReference>
<dbReference type="Pfam" id="PF02219">
    <property type="entry name" value="MTHFR"/>
    <property type="match status" value="1"/>
</dbReference>
<dbReference type="GO" id="GO:0004489">
    <property type="term" value="F:methylenetetrahydrofolate reductase [NAD(P)H] activity"/>
    <property type="evidence" value="ECO:0007669"/>
    <property type="project" value="InterPro"/>
</dbReference>
<accession>A0A6J6D0E0</accession>
<dbReference type="GO" id="GO:0071949">
    <property type="term" value="F:FAD binding"/>
    <property type="evidence" value="ECO:0007669"/>
    <property type="project" value="TreeGrafter"/>
</dbReference>
<evidence type="ECO:0000256" key="3">
    <source>
        <dbReference type="ARBA" id="ARBA00006743"/>
    </source>
</evidence>
<evidence type="ECO:0000256" key="2">
    <source>
        <dbReference type="ARBA" id="ARBA00004777"/>
    </source>
</evidence>
<dbReference type="SUPFAM" id="SSF51730">
    <property type="entry name" value="FAD-linked oxidoreductase"/>
    <property type="match status" value="1"/>
</dbReference>
<protein>
    <submittedName>
        <fullName evidence="7">Unannotated protein</fullName>
    </submittedName>
</protein>
<dbReference type="GO" id="GO:0005829">
    <property type="term" value="C:cytosol"/>
    <property type="evidence" value="ECO:0007669"/>
    <property type="project" value="TreeGrafter"/>
</dbReference>
<comment type="cofactor">
    <cofactor evidence="1">
        <name>FAD</name>
        <dbReference type="ChEBI" id="CHEBI:57692"/>
    </cofactor>
</comment>
<keyword evidence="4" id="KW-0285">Flavoprotein</keyword>
<dbReference type="GO" id="GO:0009086">
    <property type="term" value="P:methionine biosynthetic process"/>
    <property type="evidence" value="ECO:0007669"/>
    <property type="project" value="TreeGrafter"/>
</dbReference>
<reference evidence="7" key="1">
    <citation type="submission" date="2020-05" db="EMBL/GenBank/DDBJ databases">
        <authorList>
            <person name="Chiriac C."/>
            <person name="Salcher M."/>
            <person name="Ghai R."/>
            <person name="Kavagutti S V."/>
        </authorList>
    </citation>
    <scope>NUCLEOTIDE SEQUENCE</scope>
</reference>
<gene>
    <name evidence="7" type="ORF">UFOPK1581_00522</name>
</gene>
<name>A0A6J6D0E0_9ZZZZ</name>
<evidence type="ECO:0000313" key="7">
    <source>
        <dbReference type="EMBL" id="CAB4556795.1"/>
    </source>
</evidence>
<comment type="similarity">
    <text evidence="3">Belongs to the methylenetetrahydrofolate reductase family.</text>
</comment>